<comment type="similarity">
    <text evidence="3">Belongs to the cyclophilin-type PPIase family.</text>
</comment>
<dbReference type="InterPro" id="IPR002130">
    <property type="entry name" value="Cyclophilin-type_PPIase_dom"/>
</dbReference>
<protein>
    <recommendedName>
        <fullName evidence="3">Peptidyl-prolyl cis-trans isomerase</fullName>
        <shortName evidence="3">PPIase</shortName>
        <ecNumber evidence="3">5.2.1.8</ecNumber>
    </recommendedName>
</protein>
<sequence length="255" mass="29128">MFQMSFTKVLIYSVISIFIISSCEDTQSKKNKQKITKNEDSVLVKKTSEKKNISPSKSETGKKSSATDTLLKPFQLSNENAREFLLQYGKENPETLVRITTRYGDIDIQLYEQSPLHRANFIYLVKQNYFDETFFYRVAKGFVIQGGNSDRNEMAQKRFEIGDYTLPQEPITGLKHTRGAVALSKQWVDNPSNRSNPYEFFIVVAKKGAYHLDGEHTIFGKVVKGMNVADKISNVPVDGSEWPKQNIFIKAFVLK</sequence>
<evidence type="ECO:0000313" key="6">
    <source>
        <dbReference type="EMBL" id="GAA3514015.1"/>
    </source>
</evidence>
<dbReference type="Pfam" id="PF00160">
    <property type="entry name" value="Pro_isomerase"/>
    <property type="match status" value="1"/>
</dbReference>
<dbReference type="EC" id="5.2.1.8" evidence="3"/>
<keyword evidence="1 3" id="KW-0697">Rotamase</keyword>
<accession>A0ABP6UR40</accession>
<evidence type="ECO:0000256" key="1">
    <source>
        <dbReference type="ARBA" id="ARBA00023110"/>
    </source>
</evidence>
<comment type="caution">
    <text evidence="6">The sequence shown here is derived from an EMBL/GenBank/DDBJ whole genome shotgun (WGS) entry which is preliminary data.</text>
</comment>
<proteinExistence type="inferred from homology"/>
<dbReference type="PROSITE" id="PS50072">
    <property type="entry name" value="CSA_PPIASE_2"/>
    <property type="match status" value="1"/>
</dbReference>
<feature type="compositionally biased region" description="Polar residues" evidence="4">
    <location>
        <begin position="53"/>
        <end position="66"/>
    </location>
</feature>
<keyword evidence="2 3" id="KW-0413">Isomerase</keyword>
<organism evidence="6 7">
    <name type="scientific">Aquimarina addita</name>
    <dbReference type="NCBI Taxonomy" id="870485"/>
    <lineage>
        <taxon>Bacteria</taxon>
        <taxon>Pseudomonadati</taxon>
        <taxon>Bacteroidota</taxon>
        <taxon>Flavobacteriia</taxon>
        <taxon>Flavobacteriales</taxon>
        <taxon>Flavobacteriaceae</taxon>
        <taxon>Aquimarina</taxon>
    </lineage>
</organism>
<feature type="region of interest" description="Disordered" evidence="4">
    <location>
        <begin position="46"/>
        <end position="66"/>
    </location>
</feature>
<comment type="catalytic activity">
    <reaction evidence="3">
        <text>[protein]-peptidylproline (omega=180) = [protein]-peptidylproline (omega=0)</text>
        <dbReference type="Rhea" id="RHEA:16237"/>
        <dbReference type="Rhea" id="RHEA-COMP:10747"/>
        <dbReference type="Rhea" id="RHEA-COMP:10748"/>
        <dbReference type="ChEBI" id="CHEBI:83833"/>
        <dbReference type="ChEBI" id="CHEBI:83834"/>
        <dbReference type="EC" id="5.2.1.8"/>
    </reaction>
</comment>
<evidence type="ECO:0000313" key="7">
    <source>
        <dbReference type="Proteomes" id="UP001500459"/>
    </source>
</evidence>
<dbReference type="Proteomes" id="UP001500459">
    <property type="component" value="Unassembled WGS sequence"/>
</dbReference>
<gene>
    <name evidence="6" type="ORF">GCM10022393_29870</name>
</gene>
<comment type="function">
    <text evidence="3">PPIases accelerate the folding of proteins. It catalyzes the cis-trans isomerization of proline imidic peptide bonds in oligopeptides.</text>
</comment>
<dbReference type="InterPro" id="IPR044666">
    <property type="entry name" value="Cyclophilin_A-like"/>
</dbReference>
<reference evidence="7" key="1">
    <citation type="journal article" date="2019" name="Int. J. Syst. Evol. Microbiol.">
        <title>The Global Catalogue of Microorganisms (GCM) 10K type strain sequencing project: providing services to taxonomists for standard genome sequencing and annotation.</title>
        <authorList>
            <consortium name="The Broad Institute Genomics Platform"/>
            <consortium name="The Broad Institute Genome Sequencing Center for Infectious Disease"/>
            <person name="Wu L."/>
            <person name="Ma J."/>
        </authorList>
    </citation>
    <scope>NUCLEOTIDE SEQUENCE [LARGE SCALE GENOMIC DNA]</scope>
    <source>
        <strain evidence="7">JCM 17106</strain>
    </source>
</reference>
<dbReference type="PRINTS" id="PR00153">
    <property type="entry name" value="CSAPPISMRASE"/>
</dbReference>
<evidence type="ECO:0000256" key="3">
    <source>
        <dbReference type="RuleBase" id="RU363019"/>
    </source>
</evidence>
<dbReference type="EMBL" id="BAABCW010000013">
    <property type="protein sequence ID" value="GAA3514015.1"/>
    <property type="molecule type" value="Genomic_DNA"/>
</dbReference>
<dbReference type="Gene3D" id="2.40.100.10">
    <property type="entry name" value="Cyclophilin-like"/>
    <property type="match status" value="1"/>
</dbReference>
<feature type="domain" description="PPIase cyclophilin-type" evidence="5">
    <location>
        <begin position="104"/>
        <end position="249"/>
    </location>
</feature>
<dbReference type="CDD" id="cd00317">
    <property type="entry name" value="cyclophilin"/>
    <property type="match status" value="1"/>
</dbReference>
<evidence type="ECO:0000259" key="5">
    <source>
        <dbReference type="PROSITE" id="PS50072"/>
    </source>
</evidence>
<evidence type="ECO:0000256" key="4">
    <source>
        <dbReference type="SAM" id="MobiDB-lite"/>
    </source>
</evidence>
<dbReference type="InterPro" id="IPR029000">
    <property type="entry name" value="Cyclophilin-like_dom_sf"/>
</dbReference>
<keyword evidence="7" id="KW-1185">Reference proteome</keyword>
<dbReference type="PANTHER" id="PTHR45625">
    <property type="entry name" value="PEPTIDYL-PROLYL CIS-TRANS ISOMERASE-RELATED"/>
    <property type="match status" value="1"/>
</dbReference>
<name>A0ABP6UR40_9FLAO</name>
<evidence type="ECO:0000256" key="2">
    <source>
        <dbReference type="ARBA" id="ARBA00023235"/>
    </source>
</evidence>
<dbReference type="PANTHER" id="PTHR45625:SF4">
    <property type="entry name" value="PEPTIDYLPROLYL ISOMERASE DOMAIN AND WD REPEAT-CONTAINING PROTEIN 1"/>
    <property type="match status" value="1"/>
</dbReference>
<dbReference type="SUPFAM" id="SSF50891">
    <property type="entry name" value="Cyclophilin-like"/>
    <property type="match status" value="1"/>
</dbReference>